<keyword evidence="5" id="KW-0408">Iron</keyword>
<dbReference type="InterPro" id="IPR006620">
    <property type="entry name" value="Pro_4_hyd_alph"/>
</dbReference>
<keyword evidence="8" id="KW-1185">Reference proteome</keyword>
<evidence type="ECO:0000256" key="2">
    <source>
        <dbReference type="ARBA" id="ARBA00022723"/>
    </source>
</evidence>
<gene>
    <name evidence="7" type="ORF">Q9L58_008468</name>
</gene>
<evidence type="ECO:0000259" key="6">
    <source>
        <dbReference type="PROSITE" id="PS51471"/>
    </source>
</evidence>
<evidence type="ECO:0000313" key="8">
    <source>
        <dbReference type="Proteomes" id="UP001447188"/>
    </source>
</evidence>
<reference evidence="7 8" key="1">
    <citation type="submission" date="2024-02" db="EMBL/GenBank/DDBJ databases">
        <title>Discinaceae phylogenomics.</title>
        <authorList>
            <person name="Dirks A.C."/>
            <person name="James T.Y."/>
        </authorList>
    </citation>
    <scope>NUCLEOTIDE SEQUENCE [LARGE SCALE GENOMIC DNA]</scope>
    <source>
        <strain evidence="7 8">ACD0624</strain>
    </source>
</reference>
<evidence type="ECO:0000256" key="4">
    <source>
        <dbReference type="ARBA" id="ARBA00023002"/>
    </source>
</evidence>
<feature type="domain" description="Fe2OG dioxygenase" evidence="6">
    <location>
        <begin position="138"/>
        <end position="248"/>
    </location>
</feature>
<evidence type="ECO:0000256" key="1">
    <source>
        <dbReference type="ARBA" id="ARBA00001961"/>
    </source>
</evidence>
<name>A0ABR3GA32_9PEZI</name>
<keyword evidence="3" id="KW-0223">Dioxygenase</keyword>
<evidence type="ECO:0000313" key="7">
    <source>
        <dbReference type="EMBL" id="KAL0632663.1"/>
    </source>
</evidence>
<dbReference type="Pfam" id="PF13640">
    <property type="entry name" value="2OG-FeII_Oxy_3"/>
    <property type="match status" value="1"/>
</dbReference>
<dbReference type="SMART" id="SM00702">
    <property type="entry name" value="P4Hc"/>
    <property type="match status" value="1"/>
</dbReference>
<dbReference type="EMBL" id="JBBBZM010000158">
    <property type="protein sequence ID" value="KAL0632663.1"/>
    <property type="molecule type" value="Genomic_DNA"/>
</dbReference>
<dbReference type="Proteomes" id="UP001447188">
    <property type="component" value="Unassembled WGS sequence"/>
</dbReference>
<organism evidence="7 8">
    <name type="scientific">Discina gigas</name>
    <dbReference type="NCBI Taxonomy" id="1032678"/>
    <lineage>
        <taxon>Eukaryota</taxon>
        <taxon>Fungi</taxon>
        <taxon>Dikarya</taxon>
        <taxon>Ascomycota</taxon>
        <taxon>Pezizomycotina</taxon>
        <taxon>Pezizomycetes</taxon>
        <taxon>Pezizales</taxon>
        <taxon>Discinaceae</taxon>
        <taxon>Discina</taxon>
    </lineage>
</organism>
<dbReference type="Gene3D" id="2.60.120.620">
    <property type="entry name" value="q2cbj1_9rhob like domain"/>
    <property type="match status" value="1"/>
</dbReference>
<dbReference type="PROSITE" id="PS51471">
    <property type="entry name" value="FE2OG_OXY"/>
    <property type="match status" value="1"/>
</dbReference>
<evidence type="ECO:0000256" key="5">
    <source>
        <dbReference type="ARBA" id="ARBA00023004"/>
    </source>
</evidence>
<dbReference type="InterPro" id="IPR045054">
    <property type="entry name" value="P4HA-like"/>
</dbReference>
<dbReference type="InterPro" id="IPR044862">
    <property type="entry name" value="Pro_4_hyd_alph_FE2OG_OXY"/>
</dbReference>
<protein>
    <recommendedName>
        <fullName evidence="6">Fe2OG dioxygenase domain-containing protein</fullName>
    </recommendedName>
</protein>
<comment type="caution">
    <text evidence="7">The sequence shown here is derived from an EMBL/GenBank/DDBJ whole genome shotgun (WGS) entry which is preliminary data.</text>
</comment>
<keyword evidence="4" id="KW-0560">Oxidoreductase</keyword>
<dbReference type="InterPro" id="IPR005123">
    <property type="entry name" value="Oxoglu/Fe-dep_dioxygenase_dom"/>
</dbReference>
<proteinExistence type="predicted"/>
<sequence length="258" mass="29231">MSFPKPQPVGSVTPTAKLIDFTETPLKPYYSQPHPFALVIDHLFTPEECETLLSLAQSGDNKWEVALINTGNGHQTLAKGIRDCTRIMRDDFDAAGWIYERVKPYLEEVKVIDRDSSKWRWIAGHLIGDGTTSWKMTRLNERLRFLRYTEDQYFKPHYDGSYVTPDGAESSFLTLHLYLNSTGSVSDPGSLRGGATRFLAPGFRAASRYLDVEAKQGRVLIFQHSQLLHSGEKVSSGVKYTMRTDVMYKKVAKSKNED</sequence>
<dbReference type="PANTHER" id="PTHR10869:SF241">
    <property type="entry name" value="FE2OG DIOXYGENASE DOMAIN-CONTAINING PROTEIN"/>
    <property type="match status" value="1"/>
</dbReference>
<accession>A0ABR3GA32</accession>
<evidence type="ECO:0000256" key="3">
    <source>
        <dbReference type="ARBA" id="ARBA00022964"/>
    </source>
</evidence>
<comment type="cofactor">
    <cofactor evidence="1">
        <name>L-ascorbate</name>
        <dbReference type="ChEBI" id="CHEBI:38290"/>
    </cofactor>
</comment>
<keyword evidence="2" id="KW-0479">Metal-binding</keyword>
<dbReference type="PANTHER" id="PTHR10869">
    <property type="entry name" value="PROLYL 4-HYDROXYLASE ALPHA SUBUNIT"/>
    <property type="match status" value="1"/>
</dbReference>